<dbReference type="GO" id="GO:0055085">
    <property type="term" value="P:transmembrane transport"/>
    <property type="evidence" value="ECO:0007669"/>
    <property type="project" value="InterPro"/>
</dbReference>
<dbReference type="Gene3D" id="1.10.3720.10">
    <property type="entry name" value="MetI-like"/>
    <property type="match status" value="1"/>
</dbReference>
<dbReference type="SUPFAM" id="SSF161098">
    <property type="entry name" value="MetI-like"/>
    <property type="match status" value="1"/>
</dbReference>
<evidence type="ECO:0000256" key="7">
    <source>
        <dbReference type="RuleBase" id="RU363032"/>
    </source>
</evidence>
<dbReference type="PANTHER" id="PTHR43744:SF1">
    <property type="entry name" value="BINDING-PROTEIN-DEPENDENT TRANSPORT SYSTEMS INNER MEMBRANE COMPONENT"/>
    <property type="match status" value="1"/>
</dbReference>
<feature type="transmembrane region" description="Helical" evidence="7">
    <location>
        <begin position="252"/>
        <end position="277"/>
    </location>
</feature>
<dbReference type="PATRIC" id="fig|35623.3.peg.791"/>
<reference evidence="10" key="1">
    <citation type="submission" date="2014-05" db="EMBL/GenBank/DDBJ databases">
        <authorList>
            <person name="Kube M."/>
        </authorList>
    </citation>
    <scope>NUCLEOTIDE SEQUENCE [LARGE SCALE GENOMIC DNA]</scope>
</reference>
<dbReference type="RefSeq" id="WP_045749356.1">
    <property type="nucleotide sequence ID" value="NZ_FUZK01000001.1"/>
</dbReference>
<evidence type="ECO:0000313" key="10">
    <source>
        <dbReference type="Proteomes" id="UP000032434"/>
    </source>
</evidence>
<dbReference type="Pfam" id="PF00528">
    <property type="entry name" value="BPD_transp_1"/>
    <property type="match status" value="1"/>
</dbReference>
<evidence type="ECO:0000256" key="5">
    <source>
        <dbReference type="ARBA" id="ARBA00022989"/>
    </source>
</evidence>
<dbReference type="EMBL" id="LK028559">
    <property type="protein sequence ID" value="CDR30864.1"/>
    <property type="molecule type" value="Genomic_DNA"/>
</dbReference>
<dbReference type="KEGG" id="aoc:Aocu_07910"/>
<name>A0A061ABS7_9MOLU</name>
<dbReference type="Proteomes" id="UP000032434">
    <property type="component" value="Chromosome 1"/>
</dbReference>
<evidence type="ECO:0000256" key="6">
    <source>
        <dbReference type="ARBA" id="ARBA00023136"/>
    </source>
</evidence>
<dbReference type="InterPro" id="IPR000515">
    <property type="entry name" value="MetI-like"/>
</dbReference>
<sequence>MSFQGTKINPTSFSKSQIPFYIILIPMAIFMLLPVVFIFNQAFKPLDELFLFPPRFFVQNPTFDNFNQLFRTATTTGVPLVRYLFNTLLITVILVFLTIFISVMTGYVLSKKQFRAKKALFGLNQTALMFVRTAVVIPTYFIIVQVGLNNNPLVHILPYLAVPVNVFLMKQFIDQVPDQILEAARIDGASDIQILFKIIYPLTKNAIATVAILTFQATWGAVEASNLYIQDETMKSFAFYLNTLAVANTGSALAGVGMAAAAALIMFLPNLIIFIIMQSRVMNTMAHAGIK</sequence>
<feature type="transmembrane region" description="Helical" evidence="7">
    <location>
        <begin position="20"/>
        <end position="43"/>
    </location>
</feature>
<dbReference type="PANTHER" id="PTHR43744">
    <property type="entry name" value="ABC TRANSPORTER PERMEASE PROTEIN MG189-RELATED-RELATED"/>
    <property type="match status" value="1"/>
</dbReference>
<proteinExistence type="inferred from homology"/>
<keyword evidence="4 7" id="KW-0812">Transmembrane</keyword>
<feature type="domain" description="ABC transmembrane type-1" evidence="8">
    <location>
        <begin position="84"/>
        <end position="277"/>
    </location>
</feature>
<dbReference type="CDD" id="cd06261">
    <property type="entry name" value="TM_PBP2"/>
    <property type="match status" value="1"/>
</dbReference>
<dbReference type="OrthoDB" id="9771544at2"/>
<feature type="transmembrane region" description="Helical" evidence="7">
    <location>
        <begin position="83"/>
        <end position="109"/>
    </location>
</feature>
<keyword evidence="2 7" id="KW-0813">Transport</keyword>
<keyword evidence="3" id="KW-1003">Cell membrane</keyword>
<accession>A0A061ABS7</accession>
<dbReference type="AlphaFoldDB" id="A0A061ABS7"/>
<evidence type="ECO:0000256" key="3">
    <source>
        <dbReference type="ARBA" id="ARBA00022475"/>
    </source>
</evidence>
<keyword evidence="5 7" id="KW-1133">Transmembrane helix</keyword>
<dbReference type="PROSITE" id="PS50928">
    <property type="entry name" value="ABC_TM1"/>
    <property type="match status" value="1"/>
</dbReference>
<evidence type="ECO:0000313" key="9">
    <source>
        <dbReference type="EMBL" id="CDR30864.1"/>
    </source>
</evidence>
<dbReference type="HOGENOM" id="CLU_016047_1_1_14"/>
<dbReference type="GO" id="GO:0005886">
    <property type="term" value="C:plasma membrane"/>
    <property type="evidence" value="ECO:0007669"/>
    <property type="project" value="UniProtKB-SubCell"/>
</dbReference>
<keyword evidence="10" id="KW-1185">Reference proteome</keyword>
<comment type="similarity">
    <text evidence="7">Belongs to the binding-protein-dependent transport system permease family.</text>
</comment>
<protein>
    <submittedName>
        <fullName evidence="9">ABC transporter, permease component</fullName>
    </submittedName>
</protein>
<gene>
    <name evidence="9" type="ORF">Aocu_07910</name>
</gene>
<organism evidence="9 10">
    <name type="scientific">Acholeplasma oculi</name>
    <dbReference type="NCBI Taxonomy" id="35623"/>
    <lineage>
        <taxon>Bacteria</taxon>
        <taxon>Bacillati</taxon>
        <taxon>Mycoplasmatota</taxon>
        <taxon>Mollicutes</taxon>
        <taxon>Acholeplasmatales</taxon>
        <taxon>Acholeplasmataceae</taxon>
        <taxon>Acholeplasma</taxon>
    </lineage>
</organism>
<evidence type="ECO:0000256" key="1">
    <source>
        <dbReference type="ARBA" id="ARBA00004651"/>
    </source>
</evidence>
<dbReference type="InParanoid" id="A0A061ABS7"/>
<keyword evidence="6 7" id="KW-0472">Membrane</keyword>
<evidence type="ECO:0000256" key="2">
    <source>
        <dbReference type="ARBA" id="ARBA00022448"/>
    </source>
</evidence>
<dbReference type="STRING" id="35623.Aocu_07910"/>
<dbReference type="InterPro" id="IPR035906">
    <property type="entry name" value="MetI-like_sf"/>
</dbReference>
<feature type="transmembrane region" description="Helical" evidence="7">
    <location>
        <begin position="129"/>
        <end position="148"/>
    </location>
</feature>
<comment type="subcellular location">
    <subcellularLocation>
        <location evidence="1 7">Cell membrane</location>
        <topology evidence="1 7">Multi-pass membrane protein</topology>
    </subcellularLocation>
</comment>
<evidence type="ECO:0000259" key="8">
    <source>
        <dbReference type="PROSITE" id="PS50928"/>
    </source>
</evidence>
<evidence type="ECO:0000256" key="4">
    <source>
        <dbReference type="ARBA" id="ARBA00022692"/>
    </source>
</evidence>